<sequence length="90" mass="10227">GRMKTLKLESDKSKIATFKFLGHAISGANPLEIVELFRKIEDRSTGNKNSKQQLNDKKCPSLSLADIQNHYDVFKRLQKDVSTIVSPRRP</sequence>
<name>A0AC35FAC4_9BILA</name>
<organism evidence="1 2">
    <name type="scientific">Panagrolaimus sp. PS1159</name>
    <dbReference type="NCBI Taxonomy" id="55785"/>
    <lineage>
        <taxon>Eukaryota</taxon>
        <taxon>Metazoa</taxon>
        <taxon>Ecdysozoa</taxon>
        <taxon>Nematoda</taxon>
        <taxon>Chromadorea</taxon>
        <taxon>Rhabditida</taxon>
        <taxon>Tylenchina</taxon>
        <taxon>Panagrolaimomorpha</taxon>
        <taxon>Panagrolaimoidea</taxon>
        <taxon>Panagrolaimidae</taxon>
        <taxon>Panagrolaimus</taxon>
    </lineage>
</organism>
<proteinExistence type="predicted"/>
<evidence type="ECO:0000313" key="1">
    <source>
        <dbReference type="Proteomes" id="UP000887580"/>
    </source>
</evidence>
<protein>
    <submittedName>
        <fullName evidence="2">Uncharacterized protein</fullName>
    </submittedName>
</protein>
<dbReference type="WBParaSite" id="PS1159_v2.g15556.t1">
    <property type="protein sequence ID" value="PS1159_v2.g15556.t1"/>
    <property type="gene ID" value="PS1159_v2.g15556"/>
</dbReference>
<accession>A0AC35FAC4</accession>
<reference evidence="2" key="1">
    <citation type="submission" date="2022-11" db="UniProtKB">
        <authorList>
            <consortium name="WormBaseParasite"/>
        </authorList>
    </citation>
    <scope>IDENTIFICATION</scope>
</reference>
<evidence type="ECO:0000313" key="2">
    <source>
        <dbReference type="WBParaSite" id="PS1159_v2.g15556.t1"/>
    </source>
</evidence>
<dbReference type="Proteomes" id="UP000887580">
    <property type="component" value="Unplaced"/>
</dbReference>